<dbReference type="SUPFAM" id="SSF103025">
    <property type="entry name" value="Folate-binding domain"/>
    <property type="match status" value="1"/>
</dbReference>
<dbReference type="Pfam" id="PF08669">
    <property type="entry name" value="GCV_T_C"/>
    <property type="match status" value="1"/>
</dbReference>
<feature type="domain" description="DUF1989" evidence="4">
    <location>
        <begin position="199"/>
        <end position="366"/>
    </location>
</feature>
<evidence type="ECO:0000256" key="1">
    <source>
        <dbReference type="SAM" id="MobiDB-lite"/>
    </source>
</evidence>
<evidence type="ECO:0000313" key="6">
    <source>
        <dbReference type="Proteomes" id="UP000306602"/>
    </source>
</evidence>
<dbReference type="GO" id="GO:0005829">
    <property type="term" value="C:cytosol"/>
    <property type="evidence" value="ECO:0007669"/>
    <property type="project" value="TreeGrafter"/>
</dbReference>
<sequence>MLDDILRADFRPGPPRPTRVRRPSGMIRLRGEERHGIPGAGAILVELRPGDRIELVNDEGGQRAELVAIHPDGRADAGLLGAAAEGSATGLVALIGAGGPPSKRVRAGCARRGLDLDTALRAGQAVSLFGTASPEGDRAAFTAQGPGYAIVAAPGTPMDLERQDTATPLTLHLTRANPDLSPRFDLPDPLADPILDLRVRSATAEAYRIKAGEYFQIIDVDGRQCTDFQCFDARKLDRGIAHPLDVTTTRTLQHHAYPMPGLHGKYFDQDMVPLVEVIQDTCGRHDAFALACAAKYYDDIGYPGHANCSDNFNSALADYGVPARPGWMAANFFFNTAVDDHGVLLADEPWSRPGDYVMLRALTDIVCVSSACPDDTSSANGWDLTDIHVRSYSGTERFQRAAAWRATPDAEPVMTRETAFHDKFAAMTRDFVDYKGFWLPNSFPTTDAVESYWACREGVVALDLSALRKFEVTGPDAEALMNWVLTRNVEKLGVGQVVYTAMCYPHGGMIDDGTLFRLGAQNFRWIGGSDEGGVWMREQAEALGLNVLIRSSTDQMHNLAVQGPKSRGLMAEVIWTAPHQPAIQDLGWFRFTVGRIGGPQGAPVVVSRTGYTGELGYEVFCHPKDGAEVFDAIWAAGTPLGIRPLGLEGLDLLRIEAGLIFADYDFTDQTDPFEAGIGFTVPLKSKTADFVGRDALIRRKETPARKLVGLEIEGQEPVAHGDPVRIGRAQVGEVTSAMRSPRLGRMIALARIDVAHAEIGTEVEIGQLDGHIKRVEARISPFPHYDPKKERPRS</sequence>
<gene>
    <name evidence="5" type="ORF">E4Z66_00930</name>
</gene>
<evidence type="ECO:0000259" key="2">
    <source>
        <dbReference type="Pfam" id="PF01571"/>
    </source>
</evidence>
<dbReference type="InterPro" id="IPR013977">
    <property type="entry name" value="GcvT_C"/>
</dbReference>
<dbReference type="AlphaFoldDB" id="A0A4S4NSF4"/>
<feature type="domain" description="GCVT N-terminal" evidence="2">
    <location>
        <begin position="420"/>
        <end position="684"/>
    </location>
</feature>
<reference evidence="5 6" key="1">
    <citation type="submission" date="2019-04" db="EMBL/GenBank/DDBJ databases">
        <title>Shimia ponticola sp. nov., isolated from seawater.</title>
        <authorList>
            <person name="Kim Y.-O."/>
            <person name="Yoon J.-H."/>
        </authorList>
    </citation>
    <scope>NUCLEOTIDE SEQUENCE [LARGE SCALE GENOMIC DNA]</scope>
    <source>
        <strain evidence="5 6">MYP11</strain>
    </source>
</reference>
<dbReference type="Pfam" id="PF01571">
    <property type="entry name" value="GCV_T"/>
    <property type="match status" value="1"/>
</dbReference>
<dbReference type="PANTHER" id="PTHR43757:SF2">
    <property type="entry name" value="AMINOMETHYLTRANSFERASE, MITOCHONDRIAL"/>
    <property type="match status" value="1"/>
</dbReference>
<keyword evidence="6" id="KW-1185">Reference proteome</keyword>
<dbReference type="InterPro" id="IPR029043">
    <property type="entry name" value="GcvT/YgfZ_C"/>
</dbReference>
<dbReference type="InterPro" id="IPR027266">
    <property type="entry name" value="TrmE/GcvT-like"/>
</dbReference>
<evidence type="ECO:0000259" key="4">
    <source>
        <dbReference type="Pfam" id="PF09347"/>
    </source>
</evidence>
<organism evidence="5 6">
    <name type="scientific">Aliishimia ponticola</name>
    <dbReference type="NCBI Taxonomy" id="2499833"/>
    <lineage>
        <taxon>Bacteria</taxon>
        <taxon>Pseudomonadati</taxon>
        <taxon>Pseudomonadota</taxon>
        <taxon>Alphaproteobacteria</taxon>
        <taxon>Rhodobacterales</taxon>
        <taxon>Paracoccaceae</taxon>
        <taxon>Aliishimia</taxon>
    </lineage>
</organism>
<dbReference type="PANTHER" id="PTHR43757">
    <property type="entry name" value="AMINOMETHYLTRANSFERASE"/>
    <property type="match status" value="1"/>
</dbReference>
<comment type="caution">
    <text evidence="5">The sequence shown here is derived from an EMBL/GenBank/DDBJ whole genome shotgun (WGS) entry which is preliminary data.</text>
</comment>
<dbReference type="Pfam" id="PF09347">
    <property type="entry name" value="DUF1989"/>
    <property type="match status" value="1"/>
</dbReference>
<dbReference type="Gene3D" id="3.30.1360.120">
    <property type="entry name" value="Probable tRNA modification gtpase trme, domain 1"/>
    <property type="match status" value="1"/>
</dbReference>
<dbReference type="Proteomes" id="UP000306602">
    <property type="component" value="Unassembled WGS sequence"/>
</dbReference>
<dbReference type="EMBL" id="SRKY01000001">
    <property type="protein sequence ID" value="THH39170.1"/>
    <property type="molecule type" value="Genomic_DNA"/>
</dbReference>
<feature type="region of interest" description="Disordered" evidence="1">
    <location>
        <begin position="1"/>
        <end position="20"/>
    </location>
</feature>
<evidence type="ECO:0000313" key="5">
    <source>
        <dbReference type="EMBL" id="THH39170.1"/>
    </source>
</evidence>
<evidence type="ECO:0000259" key="3">
    <source>
        <dbReference type="Pfam" id="PF08669"/>
    </source>
</evidence>
<dbReference type="InterPro" id="IPR028896">
    <property type="entry name" value="GcvT/YgfZ/DmdA"/>
</dbReference>
<dbReference type="RefSeq" id="WP_136462088.1">
    <property type="nucleotide sequence ID" value="NZ_SRKY01000001.1"/>
</dbReference>
<protein>
    <submittedName>
        <fullName evidence="5">DUF1989 domain-containing protein</fullName>
    </submittedName>
</protein>
<feature type="compositionally biased region" description="Basic and acidic residues" evidence="1">
    <location>
        <begin position="1"/>
        <end position="10"/>
    </location>
</feature>
<dbReference type="SUPFAM" id="SSF101790">
    <property type="entry name" value="Aminomethyltransferase beta-barrel domain"/>
    <property type="match status" value="1"/>
</dbReference>
<accession>A0A4S4NSF4</accession>
<dbReference type="InterPro" id="IPR006222">
    <property type="entry name" value="GCVT_N"/>
</dbReference>
<feature type="domain" description="Aminomethyltransferase C-terminal" evidence="3">
    <location>
        <begin position="705"/>
        <end position="786"/>
    </location>
</feature>
<proteinExistence type="predicted"/>
<dbReference type="OrthoDB" id="9772660at2"/>
<name>A0A4S4NSF4_9RHOB</name>
<dbReference type="InterPro" id="IPR018959">
    <property type="entry name" value="DUF1989"/>
</dbReference>